<keyword evidence="1" id="KW-1133">Transmembrane helix</keyword>
<evidence type="ECO:0000313" key="3">
    <source>
        <dbReference type="Proteomes" id="UP000076935"/>
    </source>
</evidence>
<dbReference type="EMBL" id="LQWY01000066">
    <property type="protein sequence ID" value="OAH59171.1"/>
    <property type="molecule type" value="Genomic_DNA"/>
</dbReference>
<proteinExistence type="predicted"/>
<sequence length="130" mass="15038">MNNIINKVLGIGVLGAFIVFGILTFIISIFILFYAIGPNRDDVAFFGNDEYVISKVNTEYELFKNEEIILKEVADYKQKDSLAYILGKEQYVIIDEKNKKHKIKSTAEATEQEKIFLQNIKKLNSYKELY</sequence>
<feature type="transmembrane region" description="Helical" evidence="1">
    <location>
        <begin position="12"/>
        <end position="36"/>
    </location>
</feature>
<name>A0A177L332_9BACI</name>
<evidence type="ECO:0000313" key="2">
    <source>
        <dbReference type="EMBL" id="OAH59171.1"/>
    </source>
</evidence>
<dbReference type="RefSeq" id="WP_063966510.1">
    <property type="nucleotide sequence ID" value="NZ_JBCNAN010000052.1"/>
</dbReference>
<accession>A0A177L332</accession>
<evidence type="ECO:0000256" key="1">
    <source>
        <dbReference type="SAM" id="Phobius"/>
    </source>
</evidence>
<dbReference type="Proteomes" id="UP000076935">
    <property type="component" value="Unassembled WGS sequence"/>
</dbReference>
<comment type="caution">
    <text evidence="2">The sequence shown here is derived from an EMBL/GenBank/DDBJ whole genome shotgun (WGS) entry which is preliminary data.</text>
</comment>
<keyword evidence="1" id="KW-0812">Transmembrane</keyword>
<gene>
    <name evidence="2" type="ORF">AWH49_18665</name>
</gene>
<keyword evidence="3" id="KW-1185">Reference proteome</keyword>
<protein>
    <submittedName>
        <fullName evidence="2">Uncharacterized protein</fullName>
    </submittedName>
</protein>
<dbReference type="AlphaFoldDB" id="A0A177L332"/>
<reference evidence="2 3" key="1">
    <citation type="submission" date="2016-01" db="EMBL/GenBank/DDBJ databases">
        <title>Investigation of taxonomic status of Bacillus aminovorans.</title>
        <authorList>
            <person name="Verma A."/>
            <person name="Pal Y."/>
            <person name="Krishnamurthi S."/>
        </authorList>
    </citation>
    <scope>NUCLEOTIDE SEQUENCE [LARGE SCALE GENOMIC DNA]</scope>
    <source>
        <strain evidence="2 3">DSM 1314</strain>
    </source>
</reference>
<organism evidence="2 3">
    <name type="scientific">Domibacillus aminovorans</name>
    <dbReference type="NCBI Taxonomy" id="29332"/>
    <lineage>
        <taxon>Bacteria</taxon>
        <taxon>Bacillati</taxon>
        <taxon>Bacillota</taxon>
        <taxon>Bacilli</taxon>
        <taxon>Bacillales</taxon>
        <taxon>Bacillaceae</taxon>
        <taxon>Domibacillus</taxon>
    </lineage>
</organism>
<keyword evidence="1" id="KW-0472">Membrane</keyword>